<name>A0A3S4B1X9_9MICO</name>
<dbReference type="Proteomes" id="UP000288603">
    <property type="component" value="Unassembled WGS sequence"/>
</dbReference>
<evidence type="ECO:0000259" key="2">
    <source>
        <dbReference type="PROSITE" id="PS51782"/>
    </source>
</evidence>
<feature type="domain" description="LysM" evidence="2">
    <location>
        <begin position="87"/>
        <end position="137"/>
    </location>
</feature>
<dbReference type="AlphaFoldDB" id="A0A3S4B1X9"/>
<proteinExistence type="predicted"/>
<protein>
    <submittedName>
        <fullName evidence="3">LysM domain-containing protein</fullName>
    </submittedName>
</protein>
<keyword evidence="4" id="KW-1185">Reference proteome</keyword>
<evidence type="ECO:0000313" key="3">
    <source>
        <dbReference type="EMBL" id="RWZ61072.1"/>
    </source>
</evidence>
<gene>
    <name evidence="3" type="ORF">ELQ92_08470</name>
</gene>
<dbReference type="OrthoDB" id="4978043at2"/>
<dbReference type="Gene3D" id="3.10.350.10">
    <property type="entry name" value="LysM domain"/>
    <property type="match status" value="1"/>
</dbReference>
<dbReference type="Pfam" id="PF01476">
    <property type="entry name" value="LysM"/>
    <property type="match status" value="1"/>
</dbReference>
<reference evidence="3 4" key="1">
    <citation type="submission" date="2018-12" db="EMBL/GenBank/DDBJ databases">
        <authorList>
            <person name="Li F."/>
        </authorList>
    </citation>
    <scope>NUCLEOTIDE SEQUENCE [LARGE SCALE GENOMIC DNA]</scope>
    <source>
        <strain evidence="3 4">8H24J-4-2</strain>
    </source>
</reference>
<dbReference type="InterPro" id="IPR018392">
    <property type="entry name" value="LysM"/>
</dbReference>
<dbReference type="InterPro" id="IPR036779">
    <property type="entry name" value="LysM_dom_sf"/>
</dbReference>
<accession>A0A3S4B1X9</accession>
<evidence type="ECO:0000313" key="4">
    <source>
        <dbReference type="Proteomes" id="UP000288603"/>
    </source>
</evidence>
<dbReference type="PROSITE" id="PS51782">
    <property type="entry name" value="LYSM"/>
    <property type="match status" value="1"/>
</dbReference>
<organism evidence="3 4">
    <name type="scientific">Labedella populi</name>
    <dbReference type="NCBI Taxonomy" id="2498850"/>
    <lineage>
        <taxon>Bacteria</taxon>
        <taxon>Bacillati</taxon>
        <taxon>Actinomycetota</taxon>
        <taxon>Actinomycetes</taxon>
        <taxon>Micrococcales</taxon>
        <taxon>Microbacteriaceae</taxon>
        <taxon>Labedella</taxon>
    </lineage>
</organism>
<evidence type="ECO:0000256" key="1">
    <source>
        <dbReference type="SAM" id="MobiDB-lite"/>
    </source>
</evidence>
<feature type="region of interest" description="Disordered" evidence="1">
    <location>
        <begin position="1"/>
        <end position="20"/>
    </location>
</feature>
<dbReference type="RefSeq" id="WP_128498576.1">
    <property type="nucleotide sequence ID" value="NZ_RZNC01000003.1"/>
</dbReference>
<dbReference type="CDD" id="cd00118">
    <property type="entry name" value="LysM"/>
    <property type="match status" value="1"/>
</dbReference>
<dbReference type="EMBL" id="RZNC01000003">
    <property type="protein sequence ID" value="RWZ61072.1"/>
    <property type="molecule type" value="Genomic_DNA"/>
</dbReference>
<comment type="caution">
    <text evidence="3">The sequence shown here is derived from an EMBL/GenBank/DDBJ whole genome shotgun (WGS) entry which is preliminary data.</text>
</comment>
<sequence>MQWNAEQDEGVLASPDWPEATDPSYIDSLVILDEASDPDENGCRSPVAARVDIAWTMPEVRPGLAVVAGDIIPNAAGEIALEDGVPASYTVVSRDTLDAVARRLGITPEDVLFLNPARLNDTATQRSELVAGERLNLVLARR</sequence>